<feature type="domain" description="RNA polymerase Rpb2" evidence="15">
    <location>
        <begin position="557"/>
        <end position="617"/>
    </location>
</feature>
<dbReference type="Gene3D" id="3.90.1070.20">
    <property type="match status" value="1"/>
</dbReference>
<dbReference type="Pfam" id="PF04563">
    <property type="entry name" value="RNA_pol_Rpb2_1"/>
    <property type="match status" value="1"/>
</dbReference>
<dbReference type="Gene3D" id="3.90.1110.10">
    <property type="entry name" value="RNA polymerase Rpb2, domain 2"/>
    <property type="match status" value="1"/>
</dbReference>
<evidence type="ECO:0000256" key="8">
    <source>
        <dbReference type="ARBA" id="ARBA00023163"/>
    </source>
</evidence>
<sequence length="1446" mass="163883">MTMESISWKLIDKYFKDNPYNLVAHHLESYNDFFDNGINRVFRENNPIRFIEREEDAEKKGEEARNQCLLYLGGKEGKKIYFGKPIIYDDNNAHYMYPNDARLRNMTYGITIHYDVEIEFIYYEGGEKKEKTDTLEQIYLGRFPIMLQSKLCILKSLAKDVRFNMGECRNDYGGYFIIDGKEKSIVCQEKFADNMLYIRANKPDETYSHSAEIRSVSEDASKPVRTMAVKIVAPSTTLSNNQIVVLVPNVRKPVPLFILMRALGIVSDKSIIETCLLDLEKNESYIDLFIPSVHDANKIFNQETALRYIASFTKRRTITGTLDILMNYFLPHIGEQNFLEKAYYVGYMVNRMLRVFTKEDKPTDRDNFRFKRVELSGSLIYDLFREYYLIQKRDISLKIDKEHYFHKGKYEGEAFLKLIDNNVGLFFKERLIETGFRKAFKGNWGSEEHTKRVGVVQDLNRLSWNTFISQLRKFNLPLDASAKVVGPRLLHSSQWGYIDPVDTPDGGNIGLHKHMAISTFVTSGASSVPMIKWMRAKTTMRILQECTPKLLGNSTKIFVNGVWIGAIDNPIETVATIKMFRRNGLIPAFTSVSFNYENNEIFIYTDSGRLSRPIYYIDSKTNKISYDRPEIIDLINSNNYTWEQAVSGFHKKAVEKFSIKRNIIYDIDELYPDLKNLESIEKEFEKDKSAIEYVDTSEEEGLFIATNKDDLKKNKYYTHVEIDPSLILGVMGNLIIYPENNPLPRNSFSCGQSKQAVSVYHSNFQSRIDKMGVILNSGQIPLLKSKYLEYINNEEMPYGVNAIVAIMSYTGYNVEDAILINAGSVARGIFRTTYYSMYEAREESSKISGSMTNSYFADVQSKNVTGLKAGFDYSHLDKYGLIKEDTPLNDKMVVIGKVTSNSLDSDVVIDSSVFPKKGQLGFVDKSFITEGEEGTRIAKVRIREERIPAIGDKMASRAGQKGTLGLIIPEEDMPFTSDGIKPDLIINPHALPSRMTIGQLVESLFGKACTAYGGFGDCTAFQTKGPHTKVYGSMLVNAGFHSSGNQVLYNGMTGEQIYSDIYIGPTYYMRLKHMVKDKINYRARGPNTMLTRQPVQGRANDGGLRIGEMERDGILAHGASAFLNESFMIRGDEYYMAVCNKTGGIAIYNESLNLFLSPFADGPIKFNATLDGKLNIQNISRFGRDFSIVRVPYALKLLMHELQTMNIQMRIITEDNIDQVMNMSYSDNISKLLKTGNYKDLPNLYNKYRGKITEQQREKMVRTRTPTSESDSSIPYADGSPAYDPNASPAYEPNDNDANYSPHTPEEALPRFDPHSPDEPPLAAAIEGIKIANEEVKTEFDALPERDKIMLMKMAAEQRAKKNKEGEEKEEVKSDLQTKPQLGGSSSTEQITSILRVEEEKPESESESLLESSTDSSSSSSGSSGSETKSVSFDTGSSDGVKQIML</sequence>
<dbReference type="Pfam" id="PF04566">
    <property type="entry name" value="RNA_pol_Rpb2_4"/>
    <property type="match status" value="1"/>
</dbReference>
<accession>A0A6C0HQW0</accession>
<dbReference type="GO" id="GO:0000428">
    <property type="term" value="C:DNA-directed RNA polymerase complex"/>
    <property type="evidence" value="ECO:0007669"/>
    <property type="project" value="UniProtKB-KW"/>
</dbReference>
<feature type="compositionally biased region" description="Low complexity" evidence="9">
    <location>
        <begin position="1409"/>
        <end position="1432"/>
    </location>
</feature>
<keyword evidence="4" id="KW-0808">Transferase</keyword>
<evidence type="ECO:0000259" key="12">
    <source>
        <dbReference type="Pfam" id="PF04561"/>
    </source>
</evidence>
<evidence type="ECO:0000256" key="5">
    <source>
        <dbReference type="ARBA" id="ARBA00022695"/>
    </source>
</evidence>
<dbReference type="EC" id="2.7.7.6" evidence="2"/>
<feature type="compositionally biased region" description="Basic and acidic residues" evidence="9">
    <location>
        <begin position="1354"/>
        <end position="1376"/>
    </location>
</feature>
<dbReference type="InterPro" id="IPR007646">
    <property type="entry name" value="RNA_pol_Rpb2_4"/>
</dbReference>
<keyword evidence="7" id="KW-0862">Zinc</keyword>
<dbReference type="InterPro" id="IPR037034">
    <property type="entry name" value="RNA_pol_Rpb2_2_sf"/>
</dbReference>
<keyword evidence="5" id="KW-0548">Nucleotidyltransferase</keyword>
<dbReference type="InterPro" id="IPR007120">
    <property type="entry name" value="DNA-dir_RNAP_su2_dom"/>
</dbReference>
<keyword evidence="8" id="KW-0804">Transcription</keyword>
<dbReference type="InterPro" id="IPR007642">
    <property type="entry name" value="RNA_pol_Rpb2_2"/>
</dbReference>
<feature type="compositionally biased region" description="Polar residues" evidence="9">
    <location>
        <begin position="1377"/>
        <end position="1393"/>
    </location>
</feature>
<dbReference type="InterPro" id="IPR007644">
    <property type="entry name" value="RNA_pol_bsu_protrusion"/>
</dbReference>
<proteinExistence type="inferred from homology"/>
<keyword evidence="6" id="KW-0479">Metal-binding</keyword>
<keyword evidence="3" id="KW-0240">DNA-directed RNA polymerase</keyword>
<dbReference type="GO" id="GO:0006351">
    <property type="term" value="P:DNA-templated transcription"/>
    <property type="evidence" value="ECO:0007669"/>
    <property type="project" value="InterPro"/>
</dbReference>
<dbReference type="CDD" id="cd00653">
    <property type="entry name" value="RNA_pol_B_RPB2"/>
    <property type="match status" value="1"/>
</dbReference>
<evidence type="ECO:0000256" key="3">
    <source>
        <dbReference type="ARBA" id="ARBA00022478"/>
    </source>
</evidence>
<protein>
    <recommendedName>
        <fullName evidence="2">DNA-directed RNA polymerase</fullName>
        <ecNumber evidence="2">2.7.7.6</ecNumber>
    </recommendedName>
</protein>
<evidence type="ECO:0000259" key="11">
    <source>
        <dbReference type="Pfam" id="PF04560"/>
    </source>
</evidence>
<dbReference type="InterPro" id="IPR037033">
    <property type="entry name" value="DNA-dir_RNAP_su2_hyb_sf"/>
</dbReference>
<reference evidence="16" key="1">
    <citation type="journal article" date="2020" name="Nature">
        <title>Giant virus diversity and host interactions through global metagenomics.</title>
        <authorList>
            <person name="Schulz F."/>
            <person name="Roux S."/>
            <person name="Paez-Espino D."/>
            <person name="Jungbluth S."/>
            <person name="Walsh D.A."/>
            <person name="Denef V.J."/>
            <person name="McMahon K.D."/>
            <person name="Konstantinidis K.T."/>
            <person name="Eloe-Fadrosh E.A."/>
            <person name="Kyrpides N.C."/>
            <person name="Woyke T."/>
        </authorList>
    </citation>
    <scope>NUCLEOTIDE SEQUENCE</scope>
    <source>
        <strain evidence="16">GVMAG-M-3300023184-165</strain>
    </source>
</reference>
<comment type="similarity">
    <text evidence="1">Belongs to the RNA polymerase beta chain family.</text>
</comment>
<evidence type="ECO:0000256" key="6">
    <source>
        <dbReference type="ARBA" id="ARBA00022723"/>
    </source>
</evidence>
<evidence type="ECO:0000259" key="14">
    <source>
        <dbReference type="Pfam" id="PF04565"/>
    </source>
</evidence>
<evidence type="ECO:0000256" key="7">
    <source>
        <dbReference type="ARBA" id="ARBA00022833"/>
    </source>
</evidence>
<evidence type="ECO:0000256" key="2">
    <source>
        <dbReference type="ARBA" id="ARBA00012418"/>
    </source>
</evidence>
<evidence type="ECO:0000259" key="13">
    <source>
        <dbReference type="Pfam" id="PF04563"/>
    </source>
</evidence>
<dbReference type="GO" id="GO:0032549">
    <property type="term" value="F:ribonucleoside binding"/>
    <property type="evidence" value="ECO:0007669"/>
    <property type="project" value="InterPro"/>
</dbReference>
<dbReference type="Gene3D" id="3.90.1800.10">
    <property type="entry name" value="RNA polymerase alpha subunit dimerisation domain"/>
    <property type="match status" value="1"/>
</dbReference>
<dbReference type="GO" id="GO:0003899">
    <property type="term" value="F:DNA-directed RNA polymerase activity"/>
    <property type="evidence" value="ECO:0007669"/>
    <property type="project" value="UniProtKB-EC"/>
</dbReference>
<dbReference type="Pfam" id="PF00562">
    <property type="entry name" value="RNA_pol_Rpb2_6"/>
    <property type="match status" value="1"/>
</dbReference>
<dbReference type="PROSITE" id="PS01166">
    <property type="entry name" value="RNA_POL_BETA"/>
    <property type="match status" value="1"/>
</dbReference>
<evidence type="ECO:0000313" key="16">
    <source>
        <dbReference type="EMBL" id="QHT82899.1"/>
    </source>
</evidence>
<dbReference type="SUPFAM" id="SSF64484">
    <property type="entry name" value="beta and beta-prime subunits of DNA dependent RNA-polymerase"/>
    <property type="match status" value="1"/>
</dbReference>
<dbReference type="InterPro" id="IPR015712">
    <property type="entry name" value="DNA-dir_RNA_pol_su2"/>
</dbReference>
<dbReference type="Gene3D" id="2.40.270.10">
    <property type="entry name" value="DNA-directed RNA polymerase, subunit 2, domain 6"/>
    <property type="match status" value="1"/>
</dbReference>
<feature type="domain" description="RNA polymerase Rpb2" evidence="12">
    <location>
        <begin position="238"/>
        <end position="374"/>
    </location>
</feature>
<name>A0A6C0HQW0_9ZZZZ</name>
<dbReference type="InterPro" id="IPR014724">
    <property type="entry name" value="RNA_pol_RPB2_OB-fold"/>
</dbReference>
<dbReference type="InterPro" id="IPR007641">
    <property type="entry name" value="RNA_pol_Rpb2_7"/>
</dbReference>
<evidence type="ECO:0000256" key="9">
    <source>
        <dbReference type="SAM" id="MobiDB-lite"/>
    </source>
</evidence>
<dbReference type="GO" id="GO:0003677">
    <property type="term" value="F:DNA binding"/>
    <property type="evidence" value="ECO:0007669"/>
    <property type="project" value="InterPro"/>
</dbReference>
<evidence type="ECO:0000259" key="15">
    <source>
        <dbReference type="Pfam" id="PF04566"/>
    </source>
</evidence>
<organism evidence="16">
    <name type="scientific">viral metagenome</name>
    <dbReference type="NCBI Taxonomy" id="1070528"/>
    <lineage>
        <taxon>unclassified sequences</taxon>
        <taxon>metagenomes</taxon>
        <taxon>organismal metagenomes</taxon>
    </lineage>
</organism>
<dbReference type="EMBL" id="MN740004">
    <property type="protein sequence ID" value="QHT82899.1"/>
    <property type="molecule type" value="Genomic_DNA"/>
</dbReference>
<dbReference type="Pfam" id="PF04561">
    <property type="entry name" value="RNA_pol_Rpb2_2"/>
    <property type="match status" value="1"/>
</dbReference>
<feature type="domain" description="RNA polymerase beta subunit protrusion" evidence="13">
    <location>
        <begin position="21"/>
        <end position="402"/>
    </location>
</feature>
<dbReference type="Gene3D" id="3.90.1100.10">
    <property type="match status" value="1"/>
</dbReference>
<dbReference type="InterPro" id="IPR007121">
    <property type="entry name" value="RNA_pol_bsu_CS"/>
</dbReference>
<feature type="domain" description="DNA-directed RNA polymerase subunit 2 hybrid-binding" evidence="10">
    <location>
        <begin position="733"/>
        <end position="1099"/>
    </location>
</feature>
<feature type="region of interest" description="Disordered" evidence="9">
    <location>
        <begin position="1255"/>
        <end position="1321"/>
    </location>
</feature>
<evidence type="ECO:0000256" key="1">
    <source>
        <dbReference type="ARBA" id="ARBA00006835"/>
    </source>
</evidence>
<feature type="domain" description="RNA polymerase Rpb2" evidence="14">
    <location>
        <begin position="459"/>
        <end position="521"/>
    </location>
</feature>
<feature type="compositionally biased region" description="Basic and acidic residues" evidence="9">
    <location>
        <begin position="1304"/>
        <end position="1318"/>
    </location>
</feature>
<evidence type="ECO:0000256" key="4">
    <source>
        <dbReference type="ARBA" id="ARBA00022679"/>
    </source>
</evidence>
<feature type="compositionally biased region" description="Polar residues" evidence="9">
    <location>
        <begin position="1264"/>
        <end position="1273"/>
    </location>
</feature>
<dbReference type="GO" id="GO:0046872">
    <property type="term" value="F:metal ion binding"/>
    <property type="evidence" value="ECO:0007669"/>
    <property type="project" value="UniProtKB-KW"/>
</dbReference>
<dbReference type="InterPro" id="IPR007645">
    <property type="entry name" value="RNA_pol_Rpb2_3"/>
</dbReference>
<feature type="domain" description="RNA polymerase Rpb2" evidence="11">
    <location>
        <begin position="1102"/>
        <end position="1213"/>
    </location>
</feature>
<dbReference type="Pfam" id="PF04560">
    <property type="entry name" value="RNA_pol_Rpb2_7"/>
    <property type="match status" value="1"/>
</dbReference>
<dbReference type="Gene3D" id="2.40.50.150">
    <property type="match status" value="1"/>
</dbReference>
<feature type="region of interest" description="Disordered" evidence="9">
    <location>
        <begin position="1354"/>
        <end position="1446"/>
    </location>
</feature>
<dbReference type="Pfam" id="PF04565">
    <property type="entry name" value="RNA_pol_Rpb2_3"/>
    <property type="match status" value="1"/>
</dbReference>
<evidence type="ECO:0000259" key="10">
    <source>
        <dbReference type="Pfam" id="PF00562"/>
    </source>
</evidence>
<dbReference type="PANTHER" id="PTHR20856">
    <property type="entry name" value="DNA-DIRECTED RNA POLYMERASE I SUBUNIT 2"/>
    <property type="match status" value="1"/>
</dbReference>